<keyword evidence="21" id="KW-1185">Reference proteome</keyword>
<evidence type="ECO:0000256" key="16">
    <source>
        <dbReference type="ARBA" id="ARBA00058640"/>
    </source>
</evidence>
<keyword evidence="13 18" id="KW-0472">Membrane</keyword>
<evidence type="ECO:0000313" key="21">
    <source>
        <dbReference type="Proteomes" id="UP000002498"/>
    </source>
</evidence>
<proteinExistence type="inferred from homology"/>
<keyword evidence="14" id="KW-0275">Fatty acid biosynthesis</keyword>
<dbReference type="FunFam" id="1.20.120.1630:FF:000010">
    <property type="entry name" value="Steroid alpha reductase family protein"/>
    <property type="match status" value="1"/>
</dbReference>
<feature type="domain" description="3-oxo-5-alpha-steroid 4-dehydrogenase C-terminal" evidence="19">
    <location>
        <begin position="169"/>
        <end position="319"/>
    </location>
</feature>
<dbReference type="EC" id="1.3.1.93" evidence="4"/>
<dbReference type="EMBL" id="ADNJ02000001">
    <property type="protein sequence ID" value="EFZ02269.1"/>
    <property type="molecule type" value="Genomic_DNA"/>
</dbReference>
<evidence type="ECO:0000256" key="4">
    <source>
        <dbReference type="ARBA" id="ARBA00012530"/>
    </source>
</evidence>
<keyword evidence="10 18" id="KW-1133">Transmembrane helix</keyword>
<evidence type="ECO:0000256" key="8">
    <source>
        <dbReference type="ARBA" id="ARBA00022832"/>
    </source>
</evidence>
<dbReference type="KEGG" id="maj:MAA_01851"/>
<comment type="catalytic activity">
    <reaction evidence="15">
        <text>a very-long-chain 2,3-saturated fatty acyl-CoA + NADP(+) = a very-long-chain (2E)-enoyl-CoA + NADPH + H(+)</text>
        <dbReference type="Rhea" id="RHEA:14473"/>
        <dbReference type="ChEBI" id="CHEBI:15378"/>
        <dbReference type="ChEBI" id="CHEBI:57783"/>
        <dbReference type="ChEBI" id="CHEBI:58349"/>
        <dbReference type="ChEBI" id="CHEBI:83724"/>
        <dbReference type="ChEBI" id="CHEBI:83728"/>
        <dbReference type="EC" id="1.3.1.93"/>
    </reaction>
</comment>
<evidence type="ECO:0000256" key="3">
    <source>
        <dbReference type="ARBA" id="ARBA00007742"/>
    </source>
</evidence>
<dbReference type="AlphaFoldDB" id="E9EPW3"/>
<evidence type="ECO:0000256" key="6">
    <source>
        <dbReference type="ARBA" id="ARBA00022692"/>
    </source>
</evidence>
<dbReference type="Gene3D" id="1.20.120.1630">
    <property type="match status" value="1"/>
</dbReference>
<dbReference type="RefSeq" id="XP_007818040.1">
    <property type="nucleotide sequence ID" value="XM_007819849.1"/>
</dbReference>
<keyword evidence="9" id="KW-0521">NADP</keyword>
<evidence type="ECO:0000256" key="12">
    <source>
        <dbReference type="ARBA" id="ARBA00023098"/>
    </source>
</evidence>
<comment type="function">
    <text evidence="16">Catalyzes the last of the four reactions of the long-chain fatty acids elongation cycle. This endoplasmic reticulum-bound enzymatic process, allows the addition of 2 carbons to the chain of long- and very long-chain fatty acids/VLCFAs per cycle. This enzyme reduces the trans-2,3-enoyl-CoA fatty acid intermediate to an acyl-CoA that can be further elongated by entering a new cycle of elongation. Thereby, it participates in the production of VLCFAs of different chain lengths that are involved in multiple biological processes as precursors of membrane lipids and lipid mediators.</text>
</comment>
<evidence type="ECO:0000256" key="5">
    <source>
        <dbReference type="ARBA" id="ARBA00022516"/>
    </source>
</evidence>
<evidence type="ECO:0000259" key="19">
    <source>
        <dbReference type="Pfam" id="PF02544"/>
    </source>
</evidence>
<feature type="transmembrane region" description="Helical" evidence="18">
    <location>
        <begin position="209"/>
        <end position="228"/>
    </location>
</feature>
<dbReference type="Pfam" id="PF02544">
    <property type="entry name" value="Steroid_dh"/>
    <property type="match status" value="1"/>
</dbReference>
<comment type="pathway">
    <text evidence="2">Lipid metabolism; fatty acid biosynthesis.</text>
</comment>
<dbReference type="GO" id="GO:0102758">
    <property type="term" value="F:very-long-chain enoyl-CoA reductase activity"/>
    <property type="evidence" value="ECO:0007669"/>
    <property type="project" value="UniProtKB-EC"/>
</dbReference>
<dbReference type="InterPro" id="IPR039357">
    <property type="entry name" value="SRD5A/TECR"/>
</dbReference>
<evidence type="ECO:0000256" key="9">
    <source>
        <dbReference type="ARBA" id="ARBA00022857"/>
    </source>
</evidence>
<comment type="similarity">
    <text evidence="3">Belongs to the steroid 5-alpha reductase family.</text>
</comment>
<dbReference type="OrthoDB" id="540503at2759"/>
<name>E9EPW3_METRA</name>
<evidence type="ECO:0000256" key="14">
    <source>
        <dbReference type="ARBA" id="ARBA00023160"/>
    </source>
</evidence>
<dbReference type="HOGENOM" id="CLU_059260_0_1_1"/>
<feature type="transmembrane region" description="Helical" evidence="18">
    <location>
        <begin position="249"/>
        <end position="270"/>
    </location>
</feature>
<evidence type="ECO:0000256" key="1">
    <source>
        <dbReference type="ARBA" id="ARBA00004477"/>
    </source>
</evidence>
<evidence type="ECO:0000256" key="2">
    <source>
        <dbReference type="ARBA" id="ARBA00005194"/>
    </source>
</evidence>
<reference evidence="20 21" key="1">
    <citation type="journal article" date="2011" name="PLoS Genet.">
        <title>Genome sequencing and comparative transcriptomics of the model entomopathogenic fungi Metarhizium anisopliae and M. acridum.</title>
        <authorList>
            <person name="Gao Q."/>
            <person name="Jin K."/>
            <person name="Ying S.H."/>
            <person name="Zhang Y."/>
            <person name="Xiao G."/>
            <person name="Shang Y."/>
            <person name="Duan Z."/>
            <person name="Hu X."/>
            <person name="Xie X.Q."/>
            <person name="Zhou G."/>
            <person name="Peng G."/>
            <person name="Luo Z."/>
            <person name="Huang W."/>
            <person name="Wang B."/>
            <person name="Fang W."/>
            <person name="Wang S."/>
            <person name="Zhong Y."/>
            <person name="Ma L.J."/>
            <person name="St Leger R.J."/>
            <person name="Zhao G.P."/>
            <person name="Pei Y."/>
            <person name="Feng M.G."/>
            <person name="Xia Y."/>
            <person name="Wang C."/>
        </authorList>
    </citation>
    <scope>NUCLEOTIDE SEQUENCE [LARGE SCALE GENOMIC DNA]</scope>
    <source>
        <strain evidence="21">ARSEF 23 / ATCC MYA-3075</strain>
    </source>
</reference>
<evidence type="ECO:0000313" key="20">
    <source>
        <dbReference type="EMBL" id="EFZ02269.1"/>
    </source>
</evidence>
<dbReference type="InterPro" id="IPR001104">
    <property type="entry name" value="3-oxo-5_a-steroid_4-DH_C"/>
</dbReference>
<keyword evidence="8" id="KW-0276">Fatty acid metabolism</keyword>
<evidence type="ECO:0000256" key="18">
    <source>
        <dbReference type="SAM" id="Phobius"/>
    </source>
</evidence>
<comment type="caution">
    <text evidence="20">The sequence shown here is derived from an EMBL/GenBank/DDBJ whole genome shotgun (WGS) entry which is preliminary data.</text>
</comment>
<keyword evidence="12" id="KW-0443">Lipid metabolism</keyword>
<evidence type="ECO:0000256" key="17">
    <source>
        <dbReference type="SAM" id="MobiDB-lite"/>
    </source>
</evidence>
<reference evidence="20 21" key="2">
    <citation type="journal article" date="2014" name="Proc. Natl. Acad. Sci. U.S.A.">
        <title>Trajectory and genomic determinants of fungal-pathogen speciation and host adaptation.</title>
        <authorList>
            <person name="Hu X."/>
            <person name="Xiao G."/>
            <person name="Zheng P."/>
            <person name="Shang Y."/>
            <person name="Su Y."/>
            <person name="Zhang X."/>
            <person name="Liu X."/>
            <person name="Zhan S."/>
            <person name="St Leger R.J."/>
            <person name="Wang C."/>
        </authorList>
    </citation>
    <scope>GENOME REANNOTATION</scope>
    <source>
        <strain evidence="21">ARSEF 23 / ATCC MYA-3075</strain>
    </source>
</reference>
<dbReference type="Proteomes" id="UP000002498">
    <property type="component" value="Unassembled WGS sequence"/>
</dbReference>
<keyword evidence="6 18" id="KW-0812">Transmembrane</keyword>
<feature type="region of interest" description="Disordered" evidence="17">
    <location>
        <begin position="1"/>
        <end position="31"/>
    </location>
</feature>
<evidence type="ECO:0000256" key="7">
    <source>
        <dbReference type="ARBA" id="ARBA00022824"/>
    </source>
</evidence>
<protein>
    <recommendedName>
        <fullName evidence="4">very-long-chain enoyl-CoA reductase</fullName>
        <ecNumber evidence="4">1.3.1.93</ecNumber>
    </recommendedName>
</protein>
<gene>
    <name evidence="20" type="ORF">MAA_01851</name>
</gene>
<dbReference type="GO" id="GO:0042761">
    <property type="term" value="P:very long-chain fatty acid biosynthetic process"/>
    <property type="evidence" value="ECO:0007669"/>
    <property type="project" value="TreeGrafter"/>
</dbReference>
<evidence type="ECO:0000256" key="13">
    <source>
        <dbReference type="ARBA" id="ARBA00023136"/>
    </source>
</evidence>
<organism evidence="20 21">
    <name type="scientific">Metarhizium robertsii (strain ARSEF 23 / ATCC MYA-3075)</name>
    <name type="common">Metarhizium anisopliae (strain ARSEF 23)</name>
    <dbReference type="NCBI Taxonomy" id="655844"/>
    <lineage>
        <taxon>Eukaryota</taxon>
        <taxon>Fungi</taxon>
        <taxon>Dikarya</taxon>
        <taxon>Ascomycota</taxon>
        <taxon>Pezizomycotina</taxon>
        <taxon>Sordariomycetes</taxon>
        <taxon>Hypocreomycetidae</taxon>
        <taxon>Hypocreales</taxon>
        <taxon>Clavicipitaceae</taxon>
        <taxon>Metarhizium</taxon>
    </lineage>
</organism>
<keyword evidence="7" id="KW-0256">Endoplasmic reticulum</keyword>
<accession>E9EPW3</accession>
<dbReference type="PROSITE" id="PS50244">
    <property type="entry name" value="S5A_REDUCTASE"/>
    <property type="match status" value="1"/>
</dbReference>
<dbReference type="PANTHER" id="PTHR10556">
    <property type="entry name" value="3-OXO-5-ALPHA-STEROID 4-DEHYDROGENASE"/>
    <property type="match status" value="1"/>
</dbReference>
<dbReference type="PANTHER" id="PTHR10556:SF28">
    <property type="entry name" value="VERY-LONG-CHAIN ENOYL-COA REDUCTASE"/>
    <property type="match status" value="1"/>
</dbReference>
<feature type="compositionally biased region" description="Polar residues" evidence="17">
    <location>
        <begin position="1"/>
        <end position="19"/>
    </location>
</feature>
<evidence type="ECO:0000256" key="15">
    <source>
        <dbReference type="ARBA" id="ARBA00051495"/>
    </source>
</evidence>
<keyword evidence="5" id="KW-0444">Lipid biosynthesis</keyword>
<dbReference type="GeneID" id="19256137"/>
<feature type="transmembrane region" description="Helical" evidence="18">
    <location>
        <begin position="181"/>
        <end position="197"/>
    </location>
</feature>
<comment type="subcellular location">
    <subcellularLocation>
        <location evidence="1">Endoplasmic reticulum membrane</location>
        <topology evidence="1">Multi-pass membrane protein</topology>
    </subcellularLocation>
</comment>
<keyword evidence="11" id="KW-0560">Oxidoreductase</keyword>
<feature type="transmembrane region" description="Helical" evidence="18">
    <location>
        <begin position="276"/>
        <end position="293"/>
    </location>
</feature>
<dbReference type="GO" id="GO:0005789">
    <property type="term" value="C:endoplasmic reticulum membrane"/>
    <property type="evidence" value="ECO:0007669"/>
    <property type="project" value="UniProtKB-SubCell"/>
</dbReference>
<sequence>MANTTLKLTNRSIDTSANHPSPYPAPKQPIKRLPTTVDLPADATVDDLKAVIAKEAKISDFNRIGIYDPTTKKTLKNRKARLADEPNVSAANEVLVKDLGPQIGWRTVFVIEYFGPILFHALVVAARPYIYKNGDSDMSTTQWLAFGMIVAHFVKREIETLFVHKFSANTMPVSNVFKNSFFYWALSGLLCAVSIYNPNSLAARADKPAFDLVGLALYLFGETGNALVHLYLSSLRSTGGTERKIPSGYGFAIVTCPNYMYEILSWVGIIIASRDWTVALFISIGAAQMFTWAKGKERAYRKEFGDKYKKKRFVMLPGLL</sequence>
<evidence type="ECO:0000256" key="10">
    <source>
        <dbReference type="ARBA" id="ARBA00022989"/>
    </source>
</evidence>
<evidence type="ECO:0000256" key="11">
    <source>
        <dbReference type="ARBA" id="ARBA00023002"/>
    </source>
</evidence>